<dbReference type="SUPFAM" id="SSF46785">
    <property type="entry name" value="Winged helix' DNA-binding domain"/>
    <property type="match status" value="1"/>
</dbReference>
<dbReference type="Proteomes" id="UP000419017">
    <property type="component" value="Unassembled WGS sequence"/>
</dbReference>
<evidence type="ECO:0000259" key="1">
    <source>
        <dbReference type="Pfam" id="PF01978"/>
    </source>
</evidence>
<dbReference type="InterPro" id="IPR036388">
    <property type="entry name" value="WH-like_DNA-bd_sf"/>
</dbReference>
<dbReference type="Gene3D" id="1.10.10.10">
    <property type="entry name" value="Winged helix-like DNA-binding domain superfamily/Winged helix DNA-binding domain"/>
    <property type="match status" value="1"/>
</dbReference>
<keyword evidence="3" id="KW-1185">Reference proteome</keyword>
<evidence type="ECO:0000313" key="3">
    <source>
        <dbReference type="Proteomes" id="UP000419017"/>
    </source>
</evidence>
<gene>
    <name evidence="2" type="ORF">OMES3154_00305</name>
</gene>
<dbReference type="Pfam" id="PF01978">
    <property type="entry name" value="TrmB"/>
    <property type="match status" value="1"/>
</dbReference>
<dbReference type="InterPro" id="IPR002831">
    <property type="entry name" value="Tscrpt_reg_TrmB_N"/>
</dbReference>
<dbReference type="EMBL" id="CABWIB010000001">
    <property type="protein sequence ID" value="VWL85028.1"/>
    <property type="molecule type" value="Genomic_DNA"/>
</dbReference>
<dbReference type="InterPro" id="IPR036390">
    <property type="entry name" value="WH_DNA-bd_sf"/>
</dbReference>
<dbReference type="PANTHER" id="PTHR34293:SF1">
    <property type="entry name" value="HTH-TYPE TRANSCRIPTIONAL REGULATOR TRMBL2"/>
    <property type="match status" value="1"/>
</dbReference>
<dbReference type="InterPro" id="IPR051797">
    <property type="entry name" value="TrmB-like"/>
</dbReference>
<name>A0A6I8MC65_9FUSO</name>
<protein>
    <recommendedName>
        <fullName evidence="1">Transcription regulator TrmB N-terminal domain-containing protein</fullName>
    </recommendedName>
</protein>
<organism evidence="2 3">
    <name type="scientific">Oceanivirga miroungae</name>
    <dbReference type="NCBI Taxonomy" id="1130046"/>
    <lineage>
        <taxon>Bacteria</taxon>
        <taxon>Fusobacteriati</taxon>
        <taxon>Fusobacteriota</taxon>
        <taxon>Fusobacteriia</taxon>
        <taxon>Fusobacteriales</taxon>
        <taxon>Leptotrichiaceae</taxon>
        <taxon>Oceanivirga</taxon>
    </lineage>
</organism>
<sequence length="207" mass="23946">MDKKGDIVELVEKLKKVGFSDSMALVYIELLKNPGYNGTQIFKELDLPRSSVYKALEDLLELEYITLIPSSENLKNYVPKDPKILTKEIKIVYENVLQTLGLELEMIYRPQEFNEVYNISGLNNFYYKLNEMMEKATKKIVVSGKIDNSKIQAKTELEIISKNILDENEVYILIDDSEILVARLNDNYAVGIYTKNSIIIKKYEKEN</sequence>
<reference evidence="2 3" key="1">
    <citation type="submission" date="2019-10" db="EMBL/GenBank/DDBJ databases">
        <authorList>
            <person name="Blom J."/>
        </authorList>
    </citation>
    <scope>NUCLEOTIDE SEQUENCE [LARGE SCALE GENOMIC DNA]</scope>
    <source>
        <strain evidence="2 3">ES3154-GLU</strain>
    </source>
</reference>
<proteinExistence type="predicted"/>
<dbReference type="PANTHER" id="PTHR34293">
    <property type="entry name" value="HTH-TYPE TRANSCRIPTIONAL REGULATOR TRMBL2"/>
    <property type="match status" value="1"/>
</dbReference>
<evidence type="ECO:0000313" key="2">
    <source>
        <dbReference type="EMBL" id="VWL85028.1"/>
    </source>
</evidence>
<feature type="domain" description="Transcription regulator TrmB N-terminal" evidence="1">
    <location>
        <begin position="14"/>
        <end position="82"/>
    </location>
</feature>
<accession>A0A6I8MC65</accession>
<dbReference type="AlphaFoldDB" id="A0A6I8MC65"/>